<evidence type="ECO:0000259" key="3">
    <source>
        <dbReference type="SMART" id="SM00047"/>
    </source>
</evidence>
<dbReference type="InterPro" id="IPR051056">
    <property type="entry name" value="Glycosyl_Hydrolase_73"/>
</dbReference>
<evidence type="ECO:0000313" key="4">
    <source>
        <dbReference type="EMBL" id="RVU55682.1"/>
    </source>
</evidence>
<dbReference type="InterPro" id="IPR002901">
    <property type="entry name" value="MGlyc_endo_b_GlcNAc-like_dom"/>
</dbReference>
<evidence type="ECO:0000256" key="2">
    <source>
        <dbReference type="SAM" id="Phobius"/>
    </source>
</evidence>
<evidence type="ECO:0000256" key="1">
    <source>
        <dbReference type="ARBA" id="ARBA00022801"/>
    </source>
</evidence>
<accession>A0A437S9L4</accession>
<dbReference type="OrthoDB" id="977752at2"/>
<keyword evidence="4" id="KW-0269">Exonuclease</keyword>
<comment type="caution">
    <text evidence="4">The sequence shown here is derived from an EMBL/GenBank/DDBJ whole genome shotgun (WGS) entry which is preliminary data.</text>
</comment>
<dbReference type="Gene3D" id="1.10.530.10">
    <property type="match status" value="1"/>
</dbReference>
<keyword evidence="2" id="KW-0812">Transmembrane</keyword>
<dbReference type="SMART" id="SM00047">
    <property type="entry name" value="LYZ2"/>
    <property type="match status" value="1"/>
</dbReference>
<dbReference type="AlphaFoldDB" id="A0A437S9L4"/>
<proteinExistence type="predicted"/>
<dbReference type="PRINTS" id="PR01002">
    <property type="entry name" value="FLGFLGJ"/>
</dbReference>
<gene>
    <name evidence="4" type="ORF">EF514_00255</name>
</gene>
<dbReference type="PANTHER" id="PTHR33308:SF9">
    <property type="entry name" value="PEPTIDOGLYCAN HYDROLASE FLGJ"/>
    <property type="match status" value="1"/>
</dbReference>
<dbReference type="GO" id="GO:0004527">
    <property type="term" value="F:exonuclease activity"/>
    <property type="evidence" value="ECO:0007669"/>
    <property type="project" value="UniProtKB-KW"/>
</dbReference>
<evidence type="ECO:0000313" key="5">
    <source>
        <dbReference type="Proteomes" id="UP000288812"/>
    </source>
</evidence>
<keyword evidence="4" id="KW-0540">Nuclease</keyword>
<sequence length="191" mass="21956">MANRGYKRKKGGGCAFIFFGGLLFLITLFILVLSRDRVNPREEYLENTKYLAMEVSKKYKLFPSVTLAQSALESNFGRSELSTEYKNYFGIKSNSGENAVGLNTSEYIDGEEVTLKENFRRYNTKEESFNDYAKLITEAGRYESVRRAKNYEEAAVALYESGYATDPNYSQKIIDLIEEYNLHELDIETIN</sequence>
<feature type="transmembrane region" description="Helical" evidence="2">
    <location>
        <begin position="12"/>
        <end position="33"/>
    </location>
</feature>
<dbReference type="PANTHER" id="PTHR33308">
    <property type="entry name" value="PEPTIDOGLYCAN HYDROLASE FLGJ"/>
    <property type="match status" value="1"/>
</dbReference>
<dbReference type="Pfam" id="PF01832">
    <property type="entry name" value="Glucosaminidase"/>
    <property type="match status" value="1"/>
</dbReference>
<dbReference type="GO" id="GO:0004040">
    <property type="term" value="F:amidase activity"/>
    <property type="evidence" value="ECO:0007669"/>
    <property type="project" value="InterPro"/>
</dbReference>
<name>A0A437S9L4_9FIRM</name>
<protein>
    <submittedName>
        <fullName evidence="4">Exonuclease</fullName>
    </submittedName>
</protein>
<keyword evidence="2" id="KW-0472">Membrane</keyword>
<keyword evidence="1" id="KW-0378">Hydrolase</keyword>
<organism evidence="4 5">
    <name type="scientific">Anaerosphaera multitolerans</name>
    <dbReference type="NCBI Taxonomy" id="2487351"/>
    <lineage>
        <taxon>Bacteria</taxon>
        <taxon>Bacillati</taxon>
        <taxon>Bacillota</taxon>
        <taxon>Tissierellia</taxon>
        <taxon>Tissierellales</taxon>
        <taxon>Peptoniphilaceae</taxon>
        <taxon>Anaerosphaera</taxon>
    </lineage>
</organism>
<dbReference type="RefSeq" id="WP_127722636.1">
    <property type="nucleotide sequence ID" value="NZ_RLIH01000001.1"/>
</dbReference>
<dbReference type="Gene3D" id="4.10.80.30">
    <property type="entry name" value="DNA polymerase, domain 6"/>
    <property type="match status" value="1"/>
</dbReference>
<keyword evidence="2" id="KW-1133">Transmembrane helix</keyword>
<dbReference type="EMBL" id="RLIH01000001">
    <property type="protein sequence ID" value="RVU55682.1"/>
    <property type="molecule type" value="Genomic_DNA"/>
</dbReference>
<feature type="domain" description="Mannosyl-glycoprotein endo-beta-N-acetylglucosamidase-like" evidence="3">
    <location>
        <begin position="31"/>
        <end position="186"/>
    </location>
</feature>
<dbReference type="Proteomes" id="UP000288812">
    <property type="component" value="Unassembled WGS sequence"/>
</dbReference>
<keyword evidence="5" id="KW-1185">Reference proteome</keyword>
<reference evidence="4 5" key="1">
    <citation type="submission" date="2018-11" db="EMBL/GenBank/DDBJ databases">
        <title>Genome sequencing and assembly of Anaerosphaera sp. nov., GS7-6-2.</title>
        <authorList>
            <person name="Rettenmaier R."/>
            <person name="Liebl W."/>
            <person name="Zverlov V."/>
        </authorList>
    </citation>
    <scope>NUCLEOTIDE SEQUENCE [LARGE SCALE GENOMIC DNA]</scope>
    <source>
        <strain evidence="4 5">GS7-6-2</strain>
    </source>
</reference>